<proteinExistence type="predicted"/>
<evidence type="ECO:0000313" key="1">
    <source>
        <dbReference type="EMBL" id="TBR54340.1"/>
    </source>
</evidence>
<dbReference type="Proteomes" id="UP000292187">
    <property type="component" value="Unassembled WGS sequence"/>
</dbReference>
<dbReference type="AlphaFoldDB" id="A0A7Z7YPB4"/>
<protein>
    <submittedName>
        <fullName evidence="1">Uncharacterized protein</fullName>
    </submittedName>
</protein>
<comment type="caution">
    <text evidence="1">The sequence shown here is derived from an EMBL/GenBank/DDBJ whole genome shotgun (WGS) entry which is preliminary data.</text>
</comment>
<gene>
    <name evidence="1" type="ORF">EYS06_07780</name>
</gene>
<sequence>MRKKGYSILVVVIVIVCVVFFVIRKHYHTQAEINLANFFVFACASSLPENIASIRIESNGKLPDKPDYHYLTELTFDDIGMINSVNMQEQSNEGPDYTLSIKRQDKTWQLTDKTVIKLGDKILGQWNGSETFIRDKKGRIISSAGKFAIVTDRYSHDLNFNTRYYYDGNHLIKIKRDGAKLERTEYYHYDQQDRLMAIDSNREQSQISWDDQNRWRATKVVYDGNDATYETSTCQNWNARGDCTRIEVVNNNKDKQEKTIRVLTYQYR</sequence>
<name>A0A7Z7YPB4_ESCAL</name>
<evidence type="ECO:0000313" key="2">
    <source>
        <dbReference type="Proteomes" id="UP000292187"/>
    </source>
</evidence>
<accession>A0A7Z7YPB4</accession>
<organism evidence="1 2">
    <name type="scientific">Escherichia albertii</name>
    <dbReference type="NCBI Taxonomy" id="208962"/>
    <lineage>
        <taxon>Bacteria</taxon>
        <taxon>Pseudomonadati</taxon>
        <taxon>Pseudomonadota</taxon>
        <taxon>Gammaproteobacteria</taxon>
        <taxon>Enterobacterales</taxon>
        <taxon>Enterobacteriaceae</taxon>
        <taxon>Escherichia</taxon>
    </lineage>
</organism>
<reference evidence="1 2" key="1">
    <citation type="submission" date="2019-02" db="EMBL/GenBank/DDBJ databases">
        <title>Draft genome sequence of Escherichia albertii strain Mex-12/320a, isolated from an infant with diarrhea, harboring virulence genes associated with diarrheagenic strains of enteropathogenic E. coli.</title>
        <authorList>
            <person name="Maldonado-Puga S."/>
            <person name="Meza-Segura M."/>
            <person name="Zaidi M.B."/>
            <person name="Estrada-Garcia T."/>
        </authorList>
    </citation>
    <scope>NUCLEOTIDE SEQUENCE [LARGE SCALE GENOMIC DNA]</scope>
    <source>
        <strain evidence="1 2">Mex-12/320a</strain>
    </source>
</reference>
<dbReference type="EMBL" id="SIZV01000007">
    <property type="protein sequence ID" value="TBR54340.1"/>
    <property type="molecule type" value="Genomic_DNA"/>
</dbReference>
<dbReference type="RefSeq" id="WP_059228627.1">
    <property type="nucleotide sequence ID" value="NZ_AP014857.1"/>
</dbReference>